<dbReference type="PANTHER" id="PTHR31393:SF2">
    <property type="entry name" value="CHROMOSOME 7 OPEN READING FRAME 31"/>
    <property type="match status" value="1"/>
</dbReference>
<proteinExistence type="predicted"/>
<dbReference type="Proteomes" id="UP000324091">
    <property type="component" value="Chromosome 10"/>
</dbReference>
<dbReference type="GO" id="GO:0005813">
    <property type="term" value="C:centrosome"/>
    <property type="evidence" value="ECO:0007669"/>
    <property type="project" value="TreeGrafter"/>
</dbReference>
<protein>
    <submittedName>
        <fullName evidence="2">Uncharacterized protein</fullName>
    </submittedName>
</protein>
<dbReference type="PANTHER" id="PTHR31393">
    <property type="entry name" value="C5ORF31"/>
    <property type="match status" value="1"/>
</dbReference>
<sequence>MEGRLAQSHYLGGREEAVLSVQTQSGNRTGKKRIVRFGDHPLPKPTDVNVADKMTNNPIPKQHPYSSHISKFAMFPSFYPPGDPEPGVRASSRPFRNSDVSVLKKTKGSSYRHELLESPTKTSKSAEEYGSFPQSGGQKQVFHPTPPKAVFPNPKLYDWDLSPSLSERTCNMLRNLERSRWITSYQLQHTGSGPAAPPKTDDFSENVIDLARTKSHSRETSIPMFLPTEPRRECRRQQMCVERSAHGPLGHLNPDQSASPFATNQQNRPDLSTAQYTEPPDSNITSASARSQDISPRKRENFKVQFDEILKQVSPGSKESNSHHSSGAERPSHQYKWAPPQPELESEGEKRLTELNTQPVTAARGGSDLILADAGVGSHHDPSKRDKALQGSASHRRVLPRPPASSGLRLAARRGEAAALTLLELQGSFSKSAAHRSFNSSVTGAAVDLRDSVATGRKHNFFGINCCYLRG</sequence>
<accession>A0A5C6PK76</accession>
<feature type="compositionally biased region" description="Basic and acidic residues" evidence="1">
    <location>
        <begin position="378"/>
        <end position="388"/>
    </location>
</feature>
<feature type="compositionally biased region" description="Polar residues" evidence="1">
    <location>
        <begin position="254"/>
        <end position="294"/>
    </location>
</feature>
<gene>
    <name evidence="2" type="ORF">D4764_10G0003390</name>
</gene>
<evidence type="ECO:0000313" key="2">
    <source>
        <dbReference type="EMBL" id="TWW79309.1"/>
    </source>
</evidence>
<feature type="region of interest" description="Disordered" evidence="1">
    <location>
        <begin position="83"/>
        <end position="146"/>
    </location>
</feature>
<keyword evidence="3" id="KW-1185">Reference proteome</keyword>
<dbReference type="EMBL" id="RHFK02000002">
    <property type="protein sequence ID" value="TWW79309.1"/>
    <property type="molecule type" value="Genomic_DNA"/>
</dbReference>
<feature type="region of interest" description="Disordered" evidence="1">
    <location>
        <begin position="312"/>
        <end position="349"/>
    </location>
</feature>
<reference evidence="2 3" key="1">
    <citation type="submission" date="2019-04" db="EMBL/GenBank/DDBJ databases">
        <title>Chromosome genome assembly for Takifugu flavidus.</title>
        <authorList>
            <person name="Xiao S."/>
        </authorList>
    </citation>
    <scope>NUCLEOTIDE SEQUENCE [LARGE SCALE GENOMIC DNA]</scope>
    <source>
        <strain evidence="2">HTHZ2018</strain>
        <tissue evidence="2">Muscle</tissue>
    </source>
</reference>
<feature type="region of interest" description="Disordered" evidence="1">
    <location>
        <begin position="245"/>
        <end position="300"/>
    </location>
</feature>
<dbReference type="AlphaFoldDB" id="A0A5C6PK76"/>
<feature type="compositionally biased region" description="Basic and acidic residues" evidence="1">
    <location>
        <begin position="320"/>
        <end position="332"/>
    </location>
</feature>
<evidence type="ECO:0000313" key="3">
    <source>
        <dbReference type="Proteomes" id="UP000324091"/>
    </source>
</evidence>
<dbReference type="InterPro" id="IPR027886">
    <property type="entry name" value="SPMIP4"/>
</dbReference>
<evidence type="ECO:0000256" key="1">
    <source>
        <dbReference type="SAM" id="MobiDB-lite"/>
    </source>
</evidence>
<comment type="caution">
    <text evidence="2">The sequence shown here is derived from an EMBL/GenBank/DDBJ whole genome shotgun (WGS) entry which is preliminary data.</text>
</comment>
<name>A0A5C6PK76_9TELE</name>
<dbReference type="Pfam" id="PF15093">
    <property type="entry name" value="SPMIP4-like"/>
    <property type="match status" value="1"/>
</dbReference>
<organism evidence="2 3">
    <name type="scientific">Takifugu flavidus</name>
    <name type="common">sansaifugu</name>
    <dbReference type="NCBI Taxonomy" id="433684"/>
    <lineage>
        <taxon>Eukaryota</taxon>
        <taxon>Metazoa</taxon>
        <taxon>Chordata</taxon>
        <taxon>Craniata</taxon>
        <taxon>Vertebrata</taxon>
        <taxon>Euteleostomi</taxon>
        <taxon>Actinopterygii</taxon>
        <taxon>Neopterygii</taxon>
        <taxon>Teleostei</taxon>
        <taxon>Neoteleostei</taxon>
        <taxon>Acanthomorphata</taxon>
        <taxon>Eupercaria</taxon>
        <taxon>Tetraodontiformes</taxon>
        <taxon>Tetradontoidea</taxon>
        <taxon>Tetraodontidae</taxon>
        <taxon>Takifugu</taxon>
    </lineage>
</organism>
<feature type="region of interest" description="Disordered" evidence="1">
    <location>
        <begin position="374"/>
        <end position="408"/>
    </location>
</feature>